<dbReference type="Gene3D" id="1.20.1260.140">
    <property type="entry name" value="Alternative oxidase"/>
    <property type="match status" value="1"/>
</dbReference>
<evidence type="ECO:0000313" key="14">
    <source>
        <dbReference type="Proteomes" id="UP000037460"/>
    </source>
</evidence>
<comment type="cofactor">
    <cofactor evidence="1">
        <name>Fe cation</name>
        <dbReference type="ChEBI" id="CHEBI:24875"/>
    </cofactor>
</comment>
<keyword evidence="11" id="KW-0408">Iron</keyword>
<evidence type="ECO:0000256" key="7">
    <source>
        <dbReference type="ARBA" id="ARBA00022723"/>
    </source>
</evidence>
<keyword evidence="14" id="KW-1185">Reference proteome</keyword>
<dbReference type="GO" id="GO:0016020">
    <property type="term" value="C:membrane"/>
    <property type="evidence" value="ECO:0007669"/>
    <property type="project" value="UniProtKB-SubCell"/>
</dbReference>
<dbReference type="InterPro" id="IPR038659">
    <property type="entry name" value="AOX_sf"/>
</dbReference>
<dbReference type="Pfam" id="PF01786">
    <property type="entry name" value="AOX"/>
    <property type="match status" value="1"/>
</dbReference>
<proteinExistence type="inferred from homology"/>
<dbReference type="AlphaFoldDB" id="A0A0M0JBW0"/>
<evidence type="ECO:0000256" key="6">
    <source>
        <dbReference type="ARBA" id="ARBA00022692"/>
    </source>
</evidence>
<dbReference type="GO" id="GO:0005739">
    <property type="term" value="C:mitochondrion"/>
    <property type="evidence" value="ECO:0007669"/>
    <property type="project" value="TreeGrafter"/>
</dbReference>
<keyword evidence="4" id="KW-0813">Transport</keyword>
<evidence type="ECO:0000256" key="2">
    <source>
        <dbReference type="ARBA" id="ARBA00004370"/>
    </source>
</evidence>
<keyword evidence="10" id="KW-0560">Oxidoreductase</keyword>
<keyword evidence="12" id="KW-0472">Membrane</keyword>
<comment type="subcellular location">
    <subcellularLocation>
        <location evidence="2">Membrane</location>
    </subcellularLocation>
</comment>
<protein>
    <submittedName>
        <fullName evidence="13">AlteRNAtive oxidase</fullName>
    </submittedName>
</protein>
<dbReference type="GO" id="GO:0010230">
    <property type="term" value="P:alternative respiration"/>
    <property type="evidence" value="ECO:0007669"/>
    <property type="project" value="TreeGrafter"/>
</dbReference>
<dbReference type="Proteomes" id="UP000037460">
    <property type="component" value="Unassembled WGS sequence"/>
</dbReference>
<sequence>MRASMAFLPRSTATIRLQFSRLSSPLNGACIRPLSNWPTHFRHSKALHPLHAKPTLTEIANERDMADHMGRQQNHIWSKSELEKALATSHDHHTPITLPDKLAYGVMYYGLYHPFNFITGYTKIDPSPRAIEWRLIVLESFAGVPGFVAAGFRHFRSLRSLQRDHGWIHTLLEEAENERMHLLVCLTMFQAGPITRLMVVGAQFAMTPFLFLTYIIYPKAVHRFVGYLEQTACTTYKNIIDHIETPGTRLHEAWANLPAPEMAKGYWKLSDDAKWVDTLKCIYADETHHRDVNHTFADMKTDDPNPFVTMHREDAIRAWKIKNDSAASSSGVAN</sequence>
<dbReference type="EMBL" id="JWZX01003150">
    <property type="protein sequence ID" value="KOO23867.1"/>
    <property type="molecule type" value="Genomic_DNA"/>
</dbReference>
<evidence type="ECO:0000313" key="13">
    <source>
        <dbReference type="EMBL" id="KOO23867.1"/>
    </source>
</evidence>
<evidence type="ECO:0000256" key="10">
    <source>
        <dbReference type="ARBA" id="ARBA00023002"/>
    </source>
</evidence>
<keyword evidence="5" id="KW-0679">Respiratory chain</keyword>
<evidence type="ECO:0000256" key="12">
    <source>
        <dbReference type="ARBA" id="ARBA00023136"/>
    </source>
</evidence>
<dbReference type="InterPro" id="IPR002680">
    <property type="entry name" value="AOX"/>
</dbReference>
<evidence type="ECO:0000256" key="1">
    <source>
        <dbReference type="ARBA" id="ARBA00001962"/>
    </source>
</evidence>
<evidence type="ECO:0000256" key="9">
    <source>
        <dbReference type="ARBA" id="ARBA00022989"/>
    </source>
</evidence>
<keyword evidence="9" id="KW-1133">Transmembrane helix</keyword>
<dbReference type="GO" id="GO:0009916">
    <property type="term" value="F:alternative oxidase activity"/>
    <property type="evidence" value="ECO:0007669"/>
    <property type="project" value="InterPro"/>
</dbReference>
<keyword evidence="7" id="KW-0479">Metal-binding</keyword>
<dbReference type="GO" id="GO:0046872">
    <property type="term" value="F:metal ion binding"/>
    <property type="evidence" value="ECO:0007669"/>
    <property type="project" value="UniProtKB-KW"/>
</dbReference>
<keyword evidence="8" id="KW-0249">Electron transport</keyword>
<dbReference type="PANTHER" id="PTHR31803:SF3">
    <property type="entry name" value="ALTERNATIVE OXIDASE"/>
    <property type="match status" value="1"/>
</dbReference>
<organism evidence="13 14">
    <name type="scientific">Chrysochromulina tobinii</name>
    <dbReference type="NCBI Taxonomy" id="1460289"/>
    <lineage>
        <taxon>Eukaryota</taxon>
        <taxon>Haptista</taxon>
        <taxon>Haptophyta</taxon>
        <taxon>Prymnesiophyceae</taxon>
        <taxon>Prymnesiales</taxon>
        <taxon>Chrysochromulinaceae</taxon>
        <taxon>Chrysochromulina</taxon>
    </lineage>
</organism>
<reference evidence="14" key="1">
    <citation type="journal article" date="2015" name="PLoS Genet.">
        <title>Genome Sequence and Transcriptome Analyses of Chrysochromulina tobin: Metabolic Tools for Enhanced Algal Fitness in the Prominent Order Prymnesiales (Haptophyceae).</title>
        <authorList>
            <person name="Hovde B.T."/>
            <person name="Deodato C.R."/>
            <person name="Hunsperger H.M."/>
            <person name="Ryken S.A."/>
            <person name="Yost W."/>
            <person name="Jha R.K."/>
            <person name="Patterson J."/>
            <person name="Monnat R.J. Jr."/>
            <person name="Barlow S.B."/>
            <person name="Starkenburg S.R."/>
            <person name="Cattolico R.A."/>
        </authorList>
    </citation>
    <scope>NUCLEOTIDE SEQUENCE</scope>
    <source>
        <strain evidence="14">CCMP291</strain>
    </source>
</reference>
<accession>A0A0M0JBW0</accession>
<evidence type="ECO:0000256" key="3">
    <source>
        <dbReference type="ARBA" id="ARBA00008388"/>
    </source>
</evidence>
<evidence type="ECO:0000256" key="8">
    <source>
        <dbReference type="ARBA" id="ARBA00022982"/>
    </source>
</evidence>
<dbReference type="OrthoDB" id="16906at2759"/>
<dbReference type="PANTHER" id="PTHR31803">
    <property type="entry name" value="ALTERNATIVE OXIDASE"/>
    <property type="match status" value="1"/>
</dbReference>
<name>A0A0M0JBW0_9EUKA</name>
<comment type="similarity">
    <text evidence="3">Belongs to the alternative oxidase family.</text>
</comment>
<evidence type="ECO:0000256" key="5">
    <source>
        <dbReference type="ARBA" id="ARBA00022660"/>
    </source>
</evidence>
<comment type="caution">
    <text evidence="13">The sequence shown here is derived from an EMBL/GenBank/DDBJ whole genome shotgun (WGS) entry which is preliminary data.</text>
</comment>
<evidence type="ECO:0000256" key="4">
    <source>
        <dbReference type="ARBA" id="ARBA00022448"/>
    </source>
</evidence>
<keyword evidence="6" id="KW-0812">Transmembrane</keyword>
<gene>
    <name evidence="13" type="ORF">Ctob_007254</name>
</gene>
<evidence type="ECO:0000256" key="11">
    <source>
        <dbReference type="ARBA" id="ARBA00023004"/>
    </source>
</evidence>